<dbReference type="PROSITE" id="PS00086">
    <property type="entry name" value="CYTOCHROME_P450"/>
    <property type="match status" value="2"/>
</dbReference>
<evidence type="ECO:0000256" key="4">
    <source>
        <dbReference type="ARBA" id="ARBA00022723"/>
    </source>
</evidence>
<keyword evidence="5 10" id="KW-0560">Oxidoreductase</keyword>
<gene>
    <name evidence="11" type="ORF">C0Q70_01008</name>
</gene>
<dbReference type="InterPro" id="IPR017972">
    <property type="entry name" value="Cyt_P450_CS"/>
</dbReference>
<dbReference type="GO" id="GO:0008395">
    <property type="term" value="F:steroid hydroxylase activity"/>
    <property type="evidence" value="ECO:0007669"/>
    <property type="project" value="TreeGrafter"/>
</dbReference>
<evidence type="ECO:0000256" key="9">
    <source>
        <dbReference type="PIRSR" id="PIRSR602401-1"/>
    </source>
</evidence>
<dbReference type="GO" id="GO:0020037">
    <property type="term" value="F:heme binding"/>
    <property type="evidence" value="ECO:0007669"/>
    <property type="project" value="InterPro"/>
</dbReference>
<name>A0A2T7PY98_POMCA</name>
<evidence type="ECO:0000256" key="10">
    <source>
        <dbReference type="RuleBase" id="RU000461"/>
    </source>
</evidence>
<dbReference type="InterPro" id="IPR002401">
    <property type="entry name" value="Cyt_P450_E_grp-I"/>
</dbReference>
<dbReference type="OrthoDB" id="1470350at2759"/>
<evidence type="ECO:0008006" key="13">
    <source>
        <dbReference type="Google" id="ProtNLM"/>
    </source>
</evidence>
<proteinExistence type="inferred from homology"/>
<feature type="binding site" description="axial binding residue" evidence="9">
    <location>
        <position position="301"/>
    </location>
    <ligand>
        <name>heme</name>
        <dbReference type="ChEBI" id="CHEBI:30413"/>
    </ligand>
    <ligandPart>
        <name>Fe</name>
        <dbReference type="ChEBI" id="CHEBI:18248"/>
    </ligandPart>
</feature>
<evidence type="ECO:0000256" key="5">
    <source>
        <dbReference type="ARBA" id="ARBA00023002"/>
    </source>
</evidence>
<dbReference type="PANTHER" id="PTHR24302:SF15">
    <property type="entry name" value="FATTY-ACID PEROXYGENASE"/>
    <property type="match status" value="1"/>
</dbReference>
<dbReference type="EMBL" id="PZQS01000001">
    <property type="protein sequence ID" value="PVD38394.1"/>
    <property type="molecule type" value="Genomic_DNA"/>
</dbReference>
<dbReference type="PANTHER" id="PTHR24302">
    <property type="entry name" value="CYTOCHROME P450 FAMILY 3"/>
    <property type="match status" value="1"/>
</dbReference>
<comment type="cofactor">
    <cofactor evidence="1 9">
        <name>heme</name>
        <dbReference type="ChEBI" id="CHEBI:30413"/>
    </cofactor>
</comment>
<evidence type="ECO:0000256" key="3">
    <source>
        <dbReference type="ARBA" id="ARBA00022617"/>
    </source>
</evidence>
<dbReference type="GO" id="GO:0016705">
    <property type="term" value="F:oxidoreductase activity, acting on paired donors, with incorporation or reduction of molecular oxygen"/>
    <property type="evidence" value="ECO:0007669"/>
    <property type="project" value="InterPro"/>
</dbReference>
<dbReference type="Gene3D" id="1.10.630.10">
    <property type="entry name" value="Cytochrome P450"/>
    <property type="match status" value="2"/>
</dbReference>
<keyword evidence="4 9" id="KW-0479">Metal-binding</keyword>
<dbReference type="SUPFAM" id="SSF48264">
    <property type="entry name" value="Cytochrome P450"/>
    <property type="match status" value="2"/>
</dbReference>
<reference evidence="11 12" key="1">
    <citation type="submission" date="2018-04" db="EMBL/GenBank/DDBJ databases">
        <title>The genome of golden apple snail Pomacea canaliculata provides insight into stress tolerance and invasive adaptation.</title>
        <authorList>
            <person name="Liu C."/>
            <person name="Liu B."/>
            <person name="Ren Y."/>
            <person name="Zhang Y."/>
            <person name="Wang H."/>
            <person name="Li S."/>
            <person name="Jiang F."/>
            <person name="Yin L."/>
            <person name="Zhang G."/>
            <person name="Qian W."/>
            <person name="Fan W."/>
        </authorList>
    </citation>
    <scope>NUCLEOTIDE SEQUENCE [LARGE SCALE GENOMIC DNA]</scope>
    <source>
        <strain evidence="11">SZHN2017</strain>
        <tissue evidence="11">Muscle</tissue>
    </source>
</reference>
<dbReference type="InterPro" id="IPR036396">
    <property type="entry name" value="Cyt_P450_sf"/>
</dbReference>
<dbReference type="Proteomes" id="UP000245119">
    <property type="component" value="Linkage Group LG1"/>
</dbReference>
<keyword evidence="7 10" id="KW-0503">Monooxygenase</keyword>
<dbReference type="Pfam" id="PF00067">
    <property type="entry name" value="p450"/>
    <property type="match status" value="2"/>
</dbReference>
<dbReference type="GO" id="GO:0005506">
    <property type="term" value="F:iron ion binding"/>
    <property type="evidence" value="ECO:0007669"/>
    <property type="project" value="InterPro"/>
</dbReference>
<evidence type="ECO:0000256" key="2">
    <source>
        <dbReference type="ARBA" id="ARBA00010617"/>
    </source>
</evidence>
<evidence type="ECO:0000313" key="12">
    <source>
        <dbReference type="Proteomes" id="UP000245119"/>
    </source>
</evidence>
<comment type="caution">
    <text evidence="11">The sequence shown here is derived from an EMBL/GenBank/DDBJ whole genome shotgun (WGS) entry which is preliminary data.</text>
</comment>
<evidence type="ECO:0000256" key="8">
    <source>
        <dbReference type="ARBA" id="ARBA00043906"/>
    </source>
</evidence>
<dbReference type="PRINTS" id="PR00385">
    <property type="entry name" value="P450"/>
</dbReference>
<protein>
    <recommendedName>
        <fullName evidence="13">Cytochrome P450</fullName>
    </recommendedName>
</protein>
<keyword evidence="12" id="KW-1185">Reference proteome</keyword>
<dbReference type="FunFam" id="1.10.630.10:FF:000182">
    <property type="entry name" value="Cytochrome P450 3A4"/>
    <property type="match status" value="1"/>
</dbReference>
<dbReference type="InterPro" id="IPR001128">
    <property type="entry name" value="Cyt_P450"/>
</dbReference>
<accession>A0A2T7PY98</accession>
<keyword evidence="3 9" id="KW-0349">Heme</keyword>
<comment type="similarity">
    <text evidence="2 10">Belongs to the cytochrome P450 family.</text>
</comment>
<organism evidence="11 12">
    <name type="scientific">Pomacea canaliculata</name>
    <name type="common">Golden apple snail</name>
    <dbReference type="NCBI Taxonomy" id="400727"/>
    <lineage>
        <taxon>Eukaryota</taxon>
        <taxon>Metazoa</taxon>
        <taxon>Spiralia</taxon>
        <taxon>Lophotrochozoa</taxon>
        <taxon>Mollusca</taxon>
        <taxon>Gastropoda</taxon>
        <taxon>Caenogastropoda</taxon>
        <taxon>Architaenioglossa</taxon>
        <taxon>Ampullarioidea</taxon>
        <taxon>Ampullariidae</taxon>
        <taxon>Pomacea</taxon>
    </lineage>
</organism>
<dbReference type="STRING" id="400727.A0A2T7PY98"/>
<comment type="function">
    <text evidence="8">Cytochromes P450 are a group of heme-thiolate monooxygenases. They oxidize a variety of structurally unrelated compounds, including steroids, fatty acids, and xenobiotics.</text>
</comment>
<evidence type="ECO:0000256" key="1">
    <source>
        <dbReference type="ARBA" id="ARBA00001971"/>
    </source>
</evidence>
<keyword evidence="6 9" id="KW-0408">Iron</keyword>
<dbReference type="PRINTS" id="PR00463">
    <property type="entry name" value="EP450I"/>
</dbReference>
<dbReference type="InterPro" id="IPR050705">
    <property type="entry name" value="Cytochrome_P450_3A"/>
</dbReference>
<evidence type="ECO:0000313" key="11">
    <source>
        <dbReference type="EMBL" id="PVD38394.1"/>
    </source>
</evidence>
<sequence length="602" mass="67534">MENYIDRCSMELTENLEEAIRKGERIDTKKYFGAYTLDVISSTAFGIQMNSQKDLNDPFVKDVASVMEEATSSSGLLTILAASVQSLVPLLRLLAIHLFPLTRWNSLLGNINRIIEERKQKRTNARTDFLQMILNYEETEGSKKEQIKSLSRTEVIAQVFVFFADGYDTTSIAIQFLAYNLACCPEVQEKVVQEIKSQIGDDKPTYESLAKLSYLDSVLQETLRMFPPVNIVNRMASEEVTIKGVTIPKGAGVVVPIANVMRDPEYFPDPDEFKPDRFIEGADGFVNPFSNLVFGFGPRQCIGMRLALLQIKMVMVHVLRKVRFIKTDDLKETPARKPGSFLSIVEKPLFITAVLREAATKTRLAYAHTDFLQMIVSYEDPEGFAKGQMKSLSRTEVIAQAMLFFVAGYDTTSTALQFLAYNLACCPEAQEKVVQEIQNLIGDGKPTYEGVAKLKYLDSVVQETLRMFPPLNTVNRMASEEVTIKGVTIPKGAGVCVPIANVMRDPEYFPDPDVFKPDRFIEGADGFVNPFSNLVFGFGPRQCIGMRLALLQIKMAMVHVFRKVRFIKTDDLKETPARKPGSFLSIVEKPLFISAVLRETAT</sequence>
<evidence type="ECO:0000256" key="7">
    <source>
        <dbReference type="ARBA" id="ARBA00023033"/>
    </source>
</evidence>
<dbReference type="AlphaFoldDB" id="A0A2T7PY98"/>
<evidence type="ECO:0000256" key="6">
    <source>
        <dbReference type="ARBA" id="ARBA00023004"/>
    </source>
</evidence>